<protein>
    <submittedName>
        <fullName evidence="1">Uncharacterized protein</fullName>
    </submittedName>
</protein>
<dbReference type="AlphaFoldDB" id="A0A0F9IXV0"/>
<comment type="caution">
    <text evidence="1">The sequence shown here is derived from an EMBL/GenBank/DDBJ whole genome shotgun (WGS) entry which is preliminary data.</text>
</comment>
<sequence>MSKKDDVLEIKPEMINLPILNGIDYWKPTDDLITWTYKHAGHLMNKLVSLAYTAESETIQLNAIKEFLSRPYPVNQTIDVRQVQESPIDRLNENEAKEYLDKILQMKQIEDKKGVPE</sequence>
<dbReference type="EMBL" id="LAZR01019618">
    <property type="protein sequence ID" value="KKL91862.1"/>
    <property type="molecule type" value="Genomic_DNA"/>
</dbReference>
<reference evidence="1" key="1">
    <citation type="journal article" date="2015" name="Nature">
        <title>Complex archaea that bridge the gap between prokaryotes and eukaryotes.</title>
        <authorList>
            <person name="Spang A."/>
            <person name="Saw J.H."/>
            <person name="Jorgensen S.L."/>
            <person name="Zaremba-Niedzwiedzka K."/>
            <person name="Martijn J."/>
            <person name="Lind A.E."/>
            <person name="van Eijk R."/>
            <person name="Schleper C."/>
            <person name="Guy L."/>
            <person name="Ettema T.J."/>
        </authorList>
    </citation>
    <scope>NUCLEOTIDE SEQUENCE</scope>
</reference>
<accession>A0A0F9IXV0</accession>
<proteinExistence type="predicted"/>
<organism evidence="1">
    <name type="scientific">marine sediment metagenome</name>
    <dbReference type="NCBI Taxonomy" id="412755"/>
    <lineage>
        <taxon>unclassified sequences</taxon>
        <taxon>metagenomes</taxon>
        <taxon>ecological metagenomes</taxon>
    </lineage>
</organism>
<name>A0A0F9IXV0_9ZZZZ</name>
<evidence type="ECO:0000313" key="1">
    <source>
        <dbReference type="EMBL" id="KKL91862.1"/>
    </source>
</evidence>
<gene>
    <name evidence="1" type="ORF">LCGC14_1890420</name>
</gene>